<protein>
    <submittedName>
        <fullName evidence="2">G1392 protein</fullName>
    </submittedName>
</protein>
<reference evidence="2 3" key="1">
    <citation type="submission" date="2024-06" db="EMBL/GenBank/DDBJ databases">
        <authorList>
            <person name="Kraege A."/>
            <person name="Thomma B."/>
        </authorList>
    </citation>
    <scope>NUCLEOTIDE SEQUENCE [LARGE SCALE GENOMIC DNA]</scope>
</reference>
<evidence type="ECO:0000259" key="1">
    <source>
        <dbReference type="Pfam" id="PF01266"/>
    </source>
</evidence>
<evidence type="ECO:0000313" key="2">
    <source>
        <dbReference type="EMBL" id="CAL5219540.1"/>
    </source>
</evidence>
<dbReference type="Pfam" id="PF01266">
    <property type="entry name" value="DAO"/>
    <property type="match status" value="1"/>
</dbReference>
<dbReference type="PANTHER" id="PTHR13847:SF150">
    <property type="entry name" value="OXIDOREDUCTASE TDA3-RELATED"/>
    <property type="match status" value="1"/>
</dbReference>
<dbReference type="EMBL" id="CAXHTA020000002">
    <property type="protein sequence ID" value="CAL5219540.1"/>
    <property type="molecule type" value="Genomic_DNA"/>
</dbReference>
<sequence>MAAGNGMAGNGASHGPQNVVIAGGGIIGCATAYYLSKLGVAATVVEKGEVACASSGKAGGFLAMDWCDGGPVGPLARLSYSLHKTLASELGQDTGYREVRTYSVAASAKPGGRKVSLGKNSPKWLDKNVQRVKEMAEVGTTAQVHPQKLTTAFMEAAQASGAKLVRGTVQGITVDKDSNSVTGVTVDGAVIPADKVVIAMGPWSGDATKWLPNVPAISGQKAHSILVRPTQEIGAECLFTQFQNSSGRHTDPEVYPRPDGTVYICGESDSVELPDDPLSIKPRASAMKSLQEVGASISSALAGATVEAEQACYLPVSGDSMPVIGKVPGVQGCYMASGHSCWGILNGPATGMAMAELIASGKATCVDISALDPGRFAKRGIFR</sequence>
<feature type="domain" description="FAD dependent oxidoreductase" evidence="1">
    <location>
        <begin position="19"/>
        <end position="357"/>
    </location>
</feature>
<evidence type="ECO:0000313" key="3">
    <source>
        <dbReference type="Proteomes" id="UP001497392"/>
    </source>
</evidence>
<dbReference type="Proteomes" id="UP001497392">
    <property type="component" value="Unassembled WGS sequence"/>
</dbReference>
<dbReference type="InterPro" id="IPR006076">
    <property type="entry name" value="FAD-dep_OxRdtase"/>
</dbReference>
<comment type="caution">
    <text evidence="2">The sequence shown here is derived from an EMBL/GenBank/DDBJ whole genome shotgun (WGS) entry which is preliminary data.</text>
</comment>
<name>A0ABP1FLP5_9CHLO</name>
<gene>
    <name evidence="2" type="primary">g1392</name>
    <name evidence="2" type="ORF">VP750_LOCUS1199</name>
</gene>
<dbReference type="InterPro" id="IPR036188">
    <property type="entry name" value="FAD/NAD-bd_sf"/>
</dbReference>
<dbReference type="Gene3D" id="3.30.9.10">
    <property type="entry name" value="D-Amino Acid Oxidase, subunit A, domain 2"/>
    <property type="match status" value="1"/>
</dbReference>
<dbReference type="SUPFAM" id="SSF51905">
    <property type="entry name" value="FAD/NAD(P)-binding domain"/>
    <property type="match status" value="1"/>
</dbReference>
<proteinExistence type="predicted"/>
<organism evidence="2 3">
    <name type="scientific">Coccomyxa viridis</name>
    <dbReference type="NCBI Taxonomy" id="1274662"/>
    <lineage>
        <taxon>Eukaryota</taxon>
        <taxon>Viridiplantae</taxon>
        <taxon>Chlorophyta</taxon>
        <taxon>core chlorophytes</taxon>
        <taxon>Trebouxiophyceae</taxon>
        <taxon>Trebouxiophyceae incertae sedis</taxon>
        <taxon>Coccomyxaceae</taxon>
        <taxon>Coccomyxa</taxon>
    </lineage>
</organism>
<dbReference type="PANTHER" id="PTHR13847">
    <property type="entry name" value="SARCOSINE DEHYDROGENASE-RELATED"/>
    <property type="match status" value="1"/>
</dbReference>
<dbReference type="Gene3D" id="3.50.50.60">
    <property type="entry name" value="FAD/NAD(P)-binding domain"/>
    <property type="match status" value="1"/>
</dbReference>
<keyword evidence="3" id="KW-1185">Reference proteome</keyword>
<dbReference type="PRINTS" id="PR00420">
    <property type="entry name" value="RNGMNOXGNASE"/>
</dbReference>
<accession>A0ABP1FLP5</accession>